<accession>A0A452XUE9</accession>
<dbReference type="AlphaFoldDB" id="A0A452XUE9"/>
<evidence type="ECO:0000313" key="2">
    <source>
        <dbReference type="EnsemblPlants" id="AET1Gv20167000.34"/>
    </source>
</evidence>
<dbReference type="EnsemblPlants" id="AET1Gv20167000.34">
    <property type="protein sequence ID" value="AET1Gv20167000.34"/>
    <property type="gene ID" value="AET1Gv20167000"/>
</dbReference>
<evidence type="ECO:0000313" key="3">
    <source>
        <dbReference type="Proteomes" id="UP000015105"/>
    </source>
</evidence>
<feature type="region of interest" description="Disordered" evidence="1">
    <location>
        <begin position="56"/>
        <end position="94"/>
    </location>
</feature>
<dbReference type="Proteomes" id="UP000015105">
    <property type="component" value="Chromosome 1D"/>
</dbReference>
<sequence>PHKGDQIRRIRKKRRSDQKESPKIWTLLASQLDDDKEDKARITSHVPLPFNFPLSCSNNNTAPHPTPSHRCTERRSSWPVLGSQIQTRHSSSSP</sequence>
<reference evidence="2" key="5">
    <citation type="journal article" date="2021" name="G3 (Bethesda)">
        <title>Aegilops tauschii genome assembly Aet v5.0 features greater sequence contiguity and improved annotation.</title>
        <authorList>
            <person name="Wang L."/>
            <person name="Zhu T."/>
            <person name="Rodriguez J.C."/>
            <person name="Deal K.R."/>
            <person name="Dubcovsky J."/>
            <person name="McGuire P.E."/>
            <person name="Lux T."/>
            <person name="Spannagl M."/>
            <person name="Mayer K.F.X."/>
            <person name="Baldrich P."/>
            <person name="Meyers B.C."/>
            <person name="Huo N."/>
            <person name="Gu Y.Q."/>
            <person name="Zhou H."/>
            <person name="Devos K.M."/>
            <person name="Bennetzen J.L."/>
            <person name="Unver T."/>
            <person name="Budak H."/>
            <person name="Gulick P.J."/>
            <person name="Galiba G."/>
            <person name="Kalapos B."/>
            <person name="Nelson D.R."/>
            <person name="Li P."/>
            <person name="You F.M."/>
            <person name="Luo M.C."/>
            <person name="Dvorak J."/>
        </authorList>
    </citation>
    <scope>NUCLEOTIDE SEQUENCE [LARGE SCALE GENOMIC DNA]</scope>
    <source>
        <strain evidence="2">cv. AL8/78</strain>
    </source>
</reference>
<reference evidence="3" key="2">
    <citation type="journal article" date="2017" name="Nat. Plants">
        <title>The Aegilops tauschii genome reveals multiple impacts of transposons.</title>
        <authorList>
            <person name="Zhao G."/>
            <person name="Zou C."/>
            <person name="Li K."/>
            <person name="Wang K."/>
            <person name="Li T."/>
            <person name="Gao L."/>
            <person name="Zhang X."/>
            <person name="Wang H."/>
            <person name="Yang Z."/>
            <person name="Liu X."/>
            <person name="Jiang W."/>
            <person name="Mao L."/>
            <person name="Kong X."/>
            <person name="Jiao Y."/>
            <person name="Jia J."/>
        </authorList>
    </citation>
    <scope>NUCLEOTIDE SEQUENCE [LARGE SCALE GENOMIC DNA]</scope>
    <source>
        <strain evidence="3">cv. AL8/78</strain>
    </source>
</reference>
<keyword evidence="3" id="KW-1185">Reference proteome</keyword>
<feature type="region of interest" description="Disordered" evidence="1">
    <location>
        <begin position="1"/>
        <end position="22"/>
    </location>
</feature>
<evidence type="ECO:0000256" key="1">
    <source>
        <dbReference type="SAM" id="MobiDB-lite"/>
    </source>
</evidence>
<feature type="compositionally biased region" description="Polar residues" evidence="1">
    <location>
        <begin position="83"/>
        <end position="94"/>
    </location>
</feature>
<organism evidence="2 3">
    <name type="scientific">Aegilops tauschii subsp. strangulata</name>
    <name type="common">Goatgrass</name>
    <dbReference type="NCBI Taxonomy" id="200361"/>
    <lineage>
        <taxon>Eukaryota</taxon>
        <taxon>Viridiplantae</taxon>
        <taxon>Streptophyta</taxon>
        <taxon>Embryophyta</taxon>
        <taxon>Tracheophyta</taxon>
        <taxon>Spermatophyta</taxon>
        <taxon>Magnoliopsida</taxon>
        <taxon>Liliopsida</taxon>
        <taxon>Poales</taxon>
        <taxon>Poaceae</taxon>
        <taxon>BOP clade</taxon>
        <taxon>Pooideae</taxon>
        <taxon>Triticodae</taxon>
        <taxon>Triticeae</taxon>
        <taxon>Triticinae</taxon>
        <taxon>Aegilops</taxon>
    </lineage>
</organism>
<reference evidence="2" key="4">
    <citation type="submission" date="2019-03" db="UniProtKB">
        <authorList>
            <consortium name="EnsemblPlants"/>
        </authorList>
    </citation>
    <scope>IDENTIFICATION</scope>
</reference>
<dbReference type="Gramene" id="AET1Gv20167000.34">
    <property type="protein sequence ID" value="AET1Gv20167000.34"/>
    <property type="gene ID" value="AET1Gv20167000"/>
</dbReference>
<protein>
    <submittedName>
        <fullName evidence="2">Uncharacterized protein</fullName>
    </submittedName>
</protein>
<name>A0A452XUE9_AEGTS</name>
<proteinExistence type="predicted"/>
<reference evidence="2" key="3">
    <citation type="journal article" date="2017" name="Nature">
        <title>Genome sequence of the progenitor of the wheat D genome Aegilops tauschii.</title>
        <authorList>
            <person name="Luo M.C."/>
            <person name="Gu Y.Q."/>
            <person name="Puiu D."/>
            <person name="Wang H."/>
            <person name="Twardziok S.O."/>
            <person name="Deal K.R."/>
            <person name="Huo N."/>
            <person name="Zhu T."/>
            <person name="Wang L."/>
            <person name="Wang Y."/>
            <person name="McGuire P.E."/>
            <person name="Liu S."/>
            <person name="Long H."/>
            <person name="Ramasamy R.K."/>
            <person name="Rodriguez J.C."/>
            <person name="Van S.L."/>
            <person name="Yuan L."/>
            <person name="Wang Z."/>
            <person name="Xia Z."/>
            <person name="Xiao L."/>
            <person name="Anderson O.D."/>
            <person name="Ouyang S."/>
            <person name="Liang Y."/>
            <person name="Zimin A.V."/>
            <person name="Pertea G."/>
            <person name="Qi P."/>
            <person name="Bennetzen J.L."/>
            <person name="Dai X."/>
            <person name="Dawson M.W."/>
            <person name="Muller H.G."/>
            <person name="Kugler K."/>
            <person name="Rivarola-Duarte L."/>
            <person name="Spannagl M."/>
            <person name="Mayer K.F.X."/>
            <person name="Lu F.H."/>
            <person name="Bevan M.W."/>
            <person name="Leroy P."/>
            <person name="Li P."/>
            <person name="You F.M."/>
            <person name="Sun Q."/>
            <person name="Liu Z."/>
            <person name="Lyons E."/>
            <person name="Wicker T."/>
            <person name="Salzberg S.L."/>
            <person name="Devos K.M."/>
            <person name="Dvorak J."/>
        </authorList>
    </citation>
    <scope>NUCLEOTIDE SEQUENCE [LARGE SCALE GENOMIC DNA]</scope>
    <source>
        <strain evidence="2">cv. AL8/78</strain>
    </source>
</reference>
<reference evidence="3" key="1">
    <citation type="journal article" date="2014" name="Science">
        <title>Ancient hybridizations among the ancestral genomes of bread wheat.</title>
        <authorList>
            <consortium name="International Wheat Genome Sequencing Consortium,"/>
            <person name="Marcussen T."/>
            <person name="Sandve S.R."/>
            <person name="Heier L."/>
            <person name="Spannagl M."/>
            <person name="Pfeifer M."/>
            <person name="Jakobsen K.S."/>
            <person name="Wulff B.B."/>
            <person name="Steuernagel B."/>
            <person name="Mayer K.F."/>
            <person name="Olsen O.A."/>
        </authorList>
    </citation>
    <scope>NUCLEOTIDE SEQUENCE [LARGE SCALE GENOMIC DNA]</scope>
    <source>
        <strain evidence="3">cv. AL8/78</strain>
    </source>
</reference>